<gene>
    <name evidence="1" type="ORF">SAMN05660964_01197</name>
</gene>
<protein>
    <submittedName>
        <fullName evidence="1">Predicted transcriptional regulator</fullName>
    </submittedName>
</protein>
<keyword evidence="2" id="KW-1185">Reference proteome</keyword>
<dbReference type="InterPro" id="IPR036390">
    <property type="entry name" value="WH_DNA-bd_sf"/>
</dbReference>
<dbReference type="Gene3D" id="1.10.10.10">
    <property type="entry name" value="Winged helix-like DNA-binding domain superfamily/Winged helix DNA-binding domain"/>
    <property type="match status" value="1"/>
</dbReference>
<name>A0A1H3ZJ25_9GAMM</name>
<sequence length="125" mass="14135">MSECILTIKVGTGIQSSLALAQQMMERLDVGEEPTPYFGVGFKNVSQMLSVFTPKRWDLLATLHEQGAMSIAELARTLQRDYKNVHNDVERLMEWLAIERDAQGKVFTPYSEIVVDVHLPQQRAA</sequence>
<dbReference type="OrthoDB" id="5771171at2"/>
<dbReference type="Pfam" id="PF25212">
    <property type="entry name" value="HVO_A0114"/>
    <property type="match status" value="1"/>
</dbReference>
<dbReference type="SUPFAM" id="SSF46785">
    <property type="entry name" value="Winged helix' DNA-binding domain"/>
    <property type="match status" value="1"/>
</dbReference>
<reference evidence="1 2" key="1">
    <citation type="submission" date="2016-10" db="EMBL/GenBank/DDBJ databases">
        <authorList>
            <person name="de Groot N.N."/>
        </authorList>
    </citation>
    <scope>NUCLEOTIDE SEQUENCE [LARGE SCALE GENOMIC DNA]</scope>
    <source>
        <strain evidence="1 2">DSM 21228</strain>
    </source>
</reference>
<dbReference type="RefSeq" id="WP_093066390.1">
    <property type="nucleotide sequence ID" value="NZ_FNQP01000005.1"/>
</dbReference>
<dbReference type="EMBL" id="FNQP01000005">
    <property type="protein sequence ID" value="SEA23766.1"/>
    <property type="molecule type" value="Genomic_DNA"/>
</dbReference>
<evidence type="ECO:0000313" key="1">
    <source>
        <dbReference type="EMBL" id="SEA23766.1"/>
    </source>
</evidence>
<proteinExistence type="predicted"/>
<accession>A0A1H3ZJ25</accession>
<organism evidence="1 2">
    <name type="scientific">Thiothrix caldifontis</name>
    <dbReference type="NCBI Taxonomy" id="525918"/>
    <lineage>
        <taxon>Bacteria</taxon>
        <taxon>Pseudomonadati</taxon>
        <taxon>Pseudomonadota</taxon>
        <taxon>Gammaproteobacteria</taxon>
        <taxon>Thiotrichales</taxon>
        <taxon>Thiotrichaceae</taxon>
        <taxon>Thiothrix</taxon>
    </lineage>
</organism>
<dbReference type="STRING" id="525918.SAMN05660964_01197"/>
<dbReference type="InterPro" id="IPR036388">
    <property type="entry name" value="WH-like_DNA-bd_sf"/>
</dbReference>
<evidence type="ECO:0000313" key="2">
    <source>
        <dbReference type="Proteomes" id="UP000199397"/>
    </source>
</evidence>
<dbReference type="Proteomes" id="UP000199397">
    <property type="component" value="Unassembled WGS sequence"/>
</dbReference>
<dbReference type="AlphaFoldDB" id="A0A1H3ZJ25"/>